<dbReference type="Gene3D" id="3.40.640.10">
    <property type="entry name" value="Type I PLP-dependent aspartate aminotransferase-like (Major domain)"/>
    <property type="match status" value="1"/>
</dbReference>
<dbReference type="InterPro" id="IPR015421">
    <property type="entry name" value="PyrdxlP-dep_Trfase_major"/>
</dbReference>
<evidence type="ECO:0000313" key="4">
    <source>
        <dbReference type="EMBL" id="PQJ76472.1"/>
    </source>
</evidence>
<reference evidence="4 5" key="1">
    <citation type="submission" date="2016-12" db="EMBL/GenBank/DDBJ databases">
        <title>Trade-off between light-utilization and light-protection in marine flavobacteria.</title>
        <authorList>
            <person name="Kumagai Y."/>
            <person name="Yoshizawa S."/>
            <person name="Kogure K."/>
            <person name="Iwasaki W."/>
        </authorList>
    </citation>
    <scope>NUCLEOTIDE SEQUENCE [LARGE SCALE GENOMIC DNA]</scope>
    <source>
        <strain evidence="4 5">ATCC 43844</strain>
    </source>
</reference>
<evidence type="ECO:0000256" key="2">
    <source>
        <dbReference type="ARBA" id="ARBA00022679"/>
    </source>
</evidence>
<proteinExistence type="predicted"/>
<evidence type="ECO:0000313" key="5">
    <source>
        <dbReference type="Proteomes" id="UP000239068"/>
    </source>
</evidence>
<organism evidence="4 5">
    <name type="scientific">Polaribacter glomeratus</name>
    <dbReference type="NCBI Taxonomy" id="102"/>
    <lineage>
        <taxon>Bacteria</taxon>
        <taxon>Pseudomonadati</taxon>
        <taxon>Bacteroidota</taxon>
        <taxon>Flavobacteriia</taxon>
        <taxon>Flavobacteriales</taxon>
        <taxon>Flavobacteriaceae</taxon>
    </lineage>
</organism>
<comment type="caution">
    <text evidence="4">The sequence shown here is derived from an EMBL/GenBank/DDBJ whole genome shotgun (WGS) entry which is preliminary data.</text>
</comment>
<dbReference type="InterPro" id="IPR015424">
    <property type="entry name" value="PyrdxlP-dep_Trfase"/>
</dbReference>
<evidence type="ECO:0000259" key="3">
    <source>
        <dbReference type="Pfam" id="PF00155"/>
    </source>
</evidence>
<dbReference type="AlphaFoldDB" id="A0A2S7WGU0"/>
<dbReference type="Gene3D" id="3.90.1150.10">
    <property type="entry name" value="Aspartate Aminotransferase, domain 1"/>
    <property type="match status" value="1"/>
</dbReference>
<dbReference type="PANTHER" id="PTHR13693">
    <property type="entry name" value="CLASS II AMINOTRANSFERASE/8-AMINO-7-OXONONANOATE SYNTHASE"/>
    <property type="match status" value="1"/>
</dbReference>
<keyword evidence="5" id="KW-1185">Reference proteome</keyword>
<dbReference type="Proteomes" id="UP000239068">
    <property type="component" value="Unassembled WGS sequence"/>
</dbReference>
<dbReference type="InterPro" id="IPR015422">
    <property type="entry name" value="PyrdxlP-dep_Trfase_small"/>
</dbReference>
<dbReference type="InterPro" id="IPR004839">
    <property type="entry name" value="Aminotransferase_I/II_large"/>
</dbReference>
<evidence type="ECO:0000256" key="1">
    <source>
        <dbReference type="ARBA" id="ARBA00001933"/>
    </source>
</evidence>
<feature type="domain" description="Aminotransferase class I/classII large" evidence="3">
    <location>
        <begin position="155"/>
        <end position="338"/>
    </location>
</feature>
<gene>
    <name evidence="4" type="ORF">BTO16_11215</name>
</gene>
<name>A0A2S7WGU0_9FLAO</name>
<dbReference type="SUPFAM" id="SSF53383">
    <property type="entry name" value="PLP-dependent transferases"/>
    <property type="match status" value="1"/>
</dbReference>
<dbReference type="OrthoDB" id="846426at2"/>
<dbReference type="RefSeq" id="WP_105021780.1">
    <property type="nucleotide sequence ID" value="NZ_MSCM01000002.1"/>
</dbReference>
<dbReference type="EMBL" id="MSCM01000002">
    <property type="protein sequence ID" value="PQJ76472.1"/>
    <property type="molecule type" value="Genomic_DNA"/>
</dbReference>
<dbReference type="GO" id="GO:0016740">
    <property type="term" value="F:transferase activity"/>
    <property type="evidence" value="ECO:0007669"/>
    <property type="project" value="UniProtKB-KW"/>
</dbReference>
<protein>
    <recommendedName>
        <fullName evidence="3">Aminotransferase class I/classII large domain-containing protein</fullName>
    </recommendedName>
</protein>
<dbReference type="InterPro" id="IPR050087">
    <property type="entry name" value="AON_synthase_class-II"/>
</dbReference>
<dbReference type="Pfam" id="PF00155">
    <property type="entry name" value="Aminotran_1_2"/>
    <property type="match status" value="1"/>
</dbReference>
<sequence length="341" mass="38104">MQLDKLPNTTAIINEVEHIYFSGTSYLGISTLPEFQEIIFKNIKIWGTSYGSSRNANLKLNVYKRGEEFLSNFLHTEDCTTVSSGTLAGQFAIGTLEKIVTSFFYMPKTHPAILPKNALPVFDENGLNTILIDENKETICILVDAIAALETSPFNFDFLDEISSQKKIFLLVDESHSFGVLGKNGNGISSRINSNKNIEIVTVSSLTKAFGINGGIIAGKASFINLIKENPLFVGSSGMNPAFLESFLDAQDLYKNQLKKLQDSCNYVFENLKHLEKITVSKNYPVFFINDEKIADYLLTKKIVITSFYYPTSTKKINRIVLNANHTKEQLDKLIASLLSY</sequence>
<dbReference type="GO" id="GO:0030170">
    <property type="term" value="F:pyridoxal phosphate binding"/>
    <property type="evidence" value="ECO:0007669"/>
    <property type="project" value="InterPro"/>
</dbReference>
<keyword evidence="2" id="KW-0808">Transferase</keyword>
<comment type="cofactor">
    <cofactor evidence="1">
        <name>pyridoxal 5'-phosphate</name>
        <dbReference type="ChEBI" id="CHEBI:597326"/>
    </cofactor>
</comment>
<accession>A0A2S7WGU0</accession>